<comment type="caution">
    <text evidence="1">The sequence shown here is derived from an EMBL/GenBank/DDBJ whole genome shotgun (WGS) entry which is preliminary data.</text>
</comment>
<proteinExistence type="predicted"/>
<organism evidence="1 2">
    <name type="scientific">Juglans regia</name>
    <name type="common">English walnut</name>
    <dbReference type="NCBI Taxonomy" id="51240"/>
    <lineage>
        <taxon>Eukaryota</taxon>
        <taxon>Viridiplantae</taxon>
        <taxon>Streptophyta</taxon>
        <taxon>Embryophyta</taxon>
        <taxon>Tracheophyta</taxon>
        <taxon>Spermatophyta</taxon>
        <taxon>Magnoliopsida</taxon>
        <taxon>eudicotyledons</taxon>
        <taxon>Gunneridae</taxon>
        <taxon>Pentapetalae</taxon>
        <taxon>rosids</taxon>
        <taxon>fabids</taxon>
        <taxon>Fagales</taxon>
        <taxon>Juglandaceae</taxon>
        <taxon>Juglans</taxon>
    </lineage>
</organism>
<reference evidence="1" key="1">
    <citation type="submission" date="2015-10" db="EMBL/GenBank/DDBJ databases">
        <authorList>
            <person name="Martinez-Garcia P.J."/>
            <person name="Crepeau M.W."/>
            <person name="Puiu D."/>
            <person name="Gonzalez-Ibeas D."/>
            <person name="Whalen J."/>
            <person name="Stevens K."/>
            <person name="Paul R."/>
            <person name="Butterfield T."/>
            <person name="Britton M."/>
            <person name="Reagan R."/>
            <person name="Chakraborty S."/>
            <person name="Walawage S.L."/>
            <person name="Vasquez-Gross H.A."/>
            <person name="Cardeno C."/>
            <person name="Famula R."/>
            <person name="Pratt K."/>
            <person name="Kuruganti S."/>
            <person name="Aradhya M.K."/>
            <person name="Leslie C.A."/>
            <person name="Dandekar A.M."/>
            <person name="Salzberg S.L."/>
            <person name="Wegrzyn J.L."/>
            <person name="Langley C.H."/>
            <person name="Neale D.B."/>
        </authorList>
    </citation>
    <scope>NUCLEOTIDE SEQUENCE</scope>
    <source>
        <tissue evidence="1">Leaves</tissue>
    </source>
</reference>
<protein>
    <submittedName>
        <fullName evidence="1">Uncharacterized protein</fullName>
    </submittedName>
</protein>
<dbReference type="Proteomes" id="UP000619265">
    <property type="component" value="Unassembled WGS sequence"/>
</dbReference>
<evidence type="ECO:0000313" key="2">
    <source>
        <dbReference type="Proteomes" id="UP000619265"/>
    </source>
</evidence>
<dbReference type="EMBL" id="LIHL02000006">
    <property type="protein sequence ID" value="KAF5469469.1"/>
    <property type="molecule type" value="Genomic_DNA"/>
</dbReference>
<evidence type="ECO:0000313" key="1">
    <source>
        <dbReference type="EMBL" id="KAF5469469.1"/>
    </source>
</evidence>
<reference evidence="1" key="2">
    <citation type="submission" date="2020-03" db="EMBL/GenBank/DDBJ databases">
        <title>Walnut 2.0.</title>
        <authorList>
            <person name="Marrano A."/>
            <person name="Britton M."/>
            <person name="Zimin A.V."/>
            <person name="Zaini P.A."/>
            <person name="Workman R."/>
            <person name="Puiu D."/>
            <person name="Bianco L."/>
            <person name="Allen B.J."/>
            <person name="Troggio M."/>
            <person name="Leslie C.A."/>
            <person name="Timp W."/>
            <person name="Dendekar A."/>
            <person name="Salzberg S.L."/>
            <person name="Neale D.B."/>
        </authorList>
    </citation>
    <scope>NUCLEOTIDE SEQUENCE</scope>
    <source>
        <tissue evidence="1">Leaves</tissue>
    </source>
</reference>
<gene>
    <name evidence="1" type="ORF">F2P56_013540</name>
</gene>
<name>A0A833XP48_JUGRE</name>
<sequence>MHVNIWNDKVQNPLLWKGVYEYDATLFPENQIPEWLSYVHEFLKDNDDGRRRKKEEWVIDIEGPHYLEEISGVVLYLVMFLKDTSSWTGGKCDAKITTNGSNHVCCIKGVQLLNMDWFNSTEKTPGYIVWVGYSNLQSFELKVLDNLRVQFDSFHGGRCRIIKVAEPKWYTGESKQKKKNG</sequence>
<dbReference type="AlphaFoldDB" id="A0A833XP48"/>
<dbReference type="Gramene" id="Jr06_18710_p1">
    <property type="protein sequence ID" value="cds.Jr06_18710_p1"/>
    <property type="gene ID" value="Jr06_18710"/>
</dbReference>
<accession>A0A833XP48</accession>